<dbReference type="PROSITE" id="PS50088">
    <property type="entry name" value="ANK_REPEAT"/>
    <property type="match status" value="3"/>
</dbReference>
<proteinExistence type="predicted"/>
<dbReference type="SUPFAM" id="SSF48403">
    <property type="entry name" value="Ankyrin repeat"/>
    <property type="match status" value="2"/>
</dbReference>
<dbReference type="PROSITE" id="PS50297">
    <property type="entry name" value="ANK_REP_REGION"/>
    <property type="match status" value="3"/>
</dbReference>
<evidence type="ECO:0000256" key="1">
    <source>
        <dbReference type="ARBA" id="ARBA00022737"/>
    </source>
</evidence>
<dbReference type="PANTHER" id="PTHR24198">
    <property type="entry name" value="ANKYRIN REPEAT AND PROTEIN KINASE DOMAIN-CONTAINING PROTEIN"/>
    <property type="match status" value="1"/>
</dbReference>
<gene>
    <name evidence="4" type="ORF">E0Z10_g1838</name>
</gene>
<organism evidence="4 5">
    <name type="scientific">Xylaria hypoxylon</name>
    <dbReference type="NCBI Taxonomy" id="37992"/>
    <lineage>
        <taxon>Eukaryota</taxon>
        <taxon>Fungi</taxon>
        <taxon>Dikarya</taxon>
        <taxon>Ascomycota</taxon>
        <taxon>Pezizomycotina</taxon>
        <taxon>Sordariomycetes</taxon>
        <taxon>Xylariomycetidae</taxon>
        <taxon>Xylariales</taxon>
        <taxon>Xylariaceae</taxon>
        <taxon>Xylaria</taxon>
    </lineage>
</organism>
<protein>
    <submittedName>
        <fullName evidence="4">Uncharacterized protein</fullName>
    </submittedName>
</protein>
<dbReference type="OrthoDB" id="539213at2759"/>
<dbReference type="InterPro" id="IPR036770">
    <property type="entry name" value="Ankyrin_rpt-contain_sf"/>
</dbReference>
<feature type="repeat" description="ANK" evidence="3">
    <location>
        <begin position="767"/>
        <end position="799"/>
    </location>
</feature>
<comment type="caution">
    <text evidence="4">The sequence shown here is derived from an EMBL/GenBank/DDBJ whole genome shotgun (WGS) entry which is preliminary data.</text>
</comment>
<reference evidence="4 5" key="1">
    <citation type="submission" date="2019-03" db="EMBL/GenBank/DDBJ databases">
        <title>Draft genome sequence of Xylaria hypoxylon DSM 108379, a ubiquitous saprotrophic-parasitic fungi on hardwood.</title>
        <authorList>
            <person name="Buettner E."/>
            <person name="Leonhardt S."/>
            <person name="Gebauer A.M."/>
            <person name="Liers C."/>
            <person name="Hofrichter M."/>
            <person name="Kellner H."/>
        </authorList>
    </citation>
    <scope>NUCLEOTIDE SEQUENCE [LARGE SCALE GENOMIC DNA]</scope>
    <source>
        <strain evidence="4 5">DSM 108379</strain>
    </source>
</reference>
<feature type="repeat" description="ANK" evidence="3">
    <location>
        <begin position="504"/>
        <end position="533"/>
    </location>
</feature>
<evidence type="ECO:0000313" key="4">
    <source>
        <dbReference type="EMBL" id="TGJ86973.1"/>
    </source>
</evidence>
<keyword evidence="5" id="KW-1185">Reference proteome</keyword>
<keyword evidence="1" id="KW-0677">Repeat</keyword>
<dbReference type="InterPro" id="IPR002110">
    <property type="entry name" value="Ankyrin_rpt"/>
</dbReference>
<name>A0A4Z0Z7T7_9PEZI</name>
<sequence>MAHGDHLDLGPHAQFGGDHVSVNSNWPVPLAIRNVPSFQTLGLTTNFHHLFGIAYLLSNSMMYGEEENHCFENLLAQFPTSLLITLLASNSPTLWVFFEKILTYLFEADRRDDFEALIEAMVHHHPDWLASAIGKYLFYAATMHCLHACELLLEVESIRFVGHLSEELSFDTLQGILKGEHRHYDLAIFSAISAGYLDCARLLIRHVAENYPLPQDHNHDTTLPPYNGLASHNLEYPENQLTCTFLHAIFVIRCGGFYYRSHGTRRGARMIPLRYEMETVQHAFDIFIEFGLNVDALMPSWLQDDSIPQAKGYRSLRQKHYEAMEISTLHVDLQTPIHLLPTILDVVWNLNEEIFHYLVGDSKRVATGLTRSGLYLAAERGSGYLRQYLDVAWSQPLECREFFELVLAEQFTLRFDLDIVQTLLSRGIGFGAFPQDFNMSLLLERLVTEVKQHGIKTYALDILNQLLGEGVTIDADVINVAVESQGTNLLTLLSGYGSTDIAIHGTSAIFIAAFLDNYQAVDYLLEAGVDINAGICLGCEPITIVGAFFKIGRGASLCPHPGNSQPNSLLLHAIIFGKGRPNILEIFTYLLVVQGGFHNPSDSQPCLLEACFQGHQNCPHSTSKDLDCSLRFFNLVINSSIPIKGSGVLGLLIEQGAAIDLIQMVMDEGVNVNTYSGRGIEHRVWSCRQITPLQAAAGLSKLSLVKTLVNDGAEINLPAKGVSGSTALQAACQFYPTTDGERSTKTRLVNYLINKGADVNAAAAPVRGFTALQAAAQLGDIQTAIVLLDHGADVNAQPSQKHGWCALDAAAFSGRLDMTKFLLDLGALSWDRGGSGYAGAIKLAEDGGYWAVLDLIQERATLCTQIRSALEEGDI</sequence>
<accession>A0A4Z0Z7T7</accession>
<evidence type="ECO:0000256" key="3">
    <source>
        <dbReference type="PROSITE-ProRule" id="PRU00023"/>
    </source>
</evidence>
<dbReference type="SMART" id="SM00248">
    <property type="entry name" value="ANK"/>
    <property type="match status" value="7"/>
</dbReference>
<evidence type="ECO:0000313" key="5">
    <source>
        <dbReference type="Proteomes" id="UP000297716"/>
    </source>
</evidence>
<dbReference type="STRING" id="37992.A0A4Z0Z7T7"/>
<dbReference type="AlphaFoldDB" id="A0A4Z0Z7T7"/>
<feature type="repeat" description="ANK" evidence="3">
    <location>
        <begin position="688"/>
        <end position="720"/>
    </location>
</feature>
<dbReference type="Gene3D" id="1.25.40.20">
    <property type="entry name" value="Ankyrin repeat-containing domain"/>
    <property type="match status" value="1"/>
</dbReference>
<keyword evidence="2 3" id="KW-0040">ANK repeat</keyword>
<evidence type="ECO:0000256" key="2">
    <source>
        <dbReference type="ARBA" id="ARBA00023043"/>
    </source>
</evidence>
<dbReference type="EMBL" id="SKBN01000020">
    <property type="protein sequence ID" value="TGJ86973.1"/>
    <property type="molecule type" value="Genomic_DNA"/>
</dbReference>
<dbReference type="Pfam" id="PF12796">
    <property type="entry name" value="Ank_2"/>
    <property type="match status" value="1"/>
</dbReference>
<dbReference type="Proteomes" id="UP000297716">
    <property type="component" value="Unassembled WGS sequence"/>
</dbReference>
<dbReference type="PANTHER" id="PTHR24198:SF165">
    <property type="entry name" value="ANKYRIN REPEAT-CONTAINING PROTEIN-RELATED"/>
    <property type="match status" value="1"/>
</dbReference>